<comment type="caution">
    <text evidence="1">The sequence shown here is derived from an EMBL/GenBank/DDBJ whole genome shotgun (WGS) entry which is preliminary data.</text>
</comment>
<keyword evidence="2" id="KW-1185">Reference proteome</keyword>
<proteinExistence type="predicted"/>
<gene>
    <name evidence="1" type="ORF">M9H77_22557</name>
</gene>
<protein>
    <submittedName>
        <fullName evidence="1">Uncharacterized protein</fullName>
    </submittedName>
</protein>
<sequence length="260" mass="29100">MFLQAITATAKAASPLQGDLGPFGTSIFSSAGGSVLRLVDLPRKTKKGFVISASTEALTGVVFQPFEEVKNDEFLVPISPQVSLARQRYLDESEAAINEQINVEYNVSYVYHALYAYFDRDNVALKGLAKFFKESSEEEREHAEKLMEYQNIRGGRVKLHSIVTPPSEFDHVEKGDALYAMEIALSLEKLTNEKLLSLHGVAEQNNDAQMQEFIEREFLAEQVEAIKKIADYVTQLRMVGKGHGVWHFDQMLLHEGDGAL</sequence>
<evidence type="ECO:0000313" key="2">
    <source>
        <dbReference type="Proteomes" id="UP001060085"/>
    </source>
</evidence>
<name>A0ACC0AQT2_CATRO</name>
<dbReference type="Proteomes" id="UP001060085">
    <property type="component" value="Linkage Group LG05"/>
</dbReference>
<reference evidence="2" key="1">
    <citation type="journal article" date="2023" name="Nat. Plants">
        <title>Single-cell RNA sequencing provides a high-resolution roadmap for understanding the multicellular compartmentation of specialized metabolism.</title>
        <authorList>
            <person name="Sun S."/>
            <person name="Shen X."/>
            <person name="Li Y."/>
            <person name="Li Y."/>
            <person name="Wang S."/>
            <person name="Li R."/>
            <person name="Zhang H."/>
            <person name="Shen G."/>
            <person name="Guo B."/>
            <person name="Wei J."/>
            <person name="Xu J."/>
            <person name="St-Pierre B."/>
            <person name="Chen S."/>
            <person name="Sun C."/>
        </authorList>
    </citation>
    <scope>NUCLEOTIDE SEQUENCE [LARGE SCALE GENOMIC DNA]</scope>
</reference>
<evidence type="ECO:0000313" key="1">
    <source>
        <dbReference type="EMBL" id="KAI5663234.1"/>
    </source>
</evidence>
<organism evidence="1 2">
    <name type="scientific">Catharanthus roseus</name>
    <name type="common">Madagascar periwinkle</name>
    <name type="synonym">Vinca rosea</name>
    <dbReference type="NCBI Taxonomy" id="4058"/>
    <lineage>
        <taxon>Eukaryota</taxon>
        <taxon>Viridiplantae</taxon>
        <taxon>Streptophyta</taxon>
        <taxon>Embryophyta</taxon>
        <taxon>Tracheophyta</taxon>
        <taxon>Spermatophyta</taxon>
        <taxon>Magnoliopsida</taxon>
        <taxon>eudicotyledons</taxon>
        <taxon>Gunneridae</taxon>
        <taxon>Pentapetalae</taxon>
        <taxon>asterids</taxon>
        <taxon>lamiids</taxon>
        <taxon>Gentianales</taxon>
        <taxon>Apocynaceae</taxon>
        <taxon>Rauvolfioideae</taxon>
        <taxon>Vinceae</taxon>
        <taxon>Catharanthinae</taxon>
        <taxon>Catharanthus</taxon>
    </lineage>
</organism>
<accession>A0ACC0AQT2</accession>
<dbReference type="EMBL" id="CM044705">
    <property type="protein sequence ID" value="KAI5663234.1"/>
    <property type="molecule type" value="Genomic_DNA"/>
</dbReference>